<gene>
    <name evidence="2" type="ORF">NDR86_23840</name>
</gene>
<keyword evidence="3" id="KW-1185">Reference proteome</keyword>
<keyword evidence="1" id="KW-1133">Transmembrane helix</keyword>
<evidence type="ECO:0000313" key="2">
    <source>
        <dbReference type="EMBL" id="MCM6776523.1"/>
    </source>
</evidence>
<feature type="transmembrane region" description="Helical" evidence="1">
    <location>
        <begin position="20"/>
        <end position="46"/>
    </location>
</feature>
<keyword evidence="1" id="KW-0472">Membrane</keyword>
<dbReference type="EMBL" id="JAMRXG010000010">
    <property type="protein sequence ID" value="MCM6776523.1"/>
    <property type="molecule type" value="Genomic_DNA"/>
</dbReference>
<accession>A0A9X2EC83</accession>
<evidence type="ECO:0000256" key="1">
    <source>
        <dbReference type="SAM" id="Phobius"/>
    </source>
</evidence>
<organism evidence="2 3">
    <name type="scientific">Nocardia pulmonis</name>
    <dbReference type="NCBI Taxonomy" id="2951408"/>
    <lineage>
        <taxon>Bacteria</taxon>
        <taxon>Bacillati</taxon>
        <taxon>Actinomycetota</taxon>
        <taxon>Actinomycetes</taxon>
        <taxon>Mycobacteriales</taxon>
        <taxon>Nocardiaceae</taxon>
        <taxon>Nocardia</taxon>
    </lineage>
</organism>
<reference evidence="2" key="1">
    <citation type="submission" date="2022-06" db="EMBL/GenBank/DDBJ databases">
        <title>Novel species in genus nocardia.</title>
        <authorList>
            <person name="Li F."/>
        </authorList>
    </citation>
    <scope>NUCLEOTIDE SEQUENCE</scope>
    <source>
        <strain evidence="2">CDC141</strain>
    </source>
</reference>
<dbReference type="AlphaFoldDB" id="A0A9X2EC83"/>
<evidence type="ECO:0000313" key="3">
    <source>
        <dbReference type="Proteomes" id="UP001139157"/>
    </source>
</evidence>
<protein>
    <submittedName>
        <fullName evidence="2">Uncharacterized protein</fullName>
    </submittedName>
</protein>
<keyword evidence="1" id="KW-0812">Transmembrane</keyword>
<sequence>MGFEQQRGPGGAARASGVAIWAVALWGALAAVLTAPVAAGLMASVYRFPIPFGDYARGFGDALNAAAAAVFYLIVGGGVVLAALGGVAGALVARRGGGLIRSLALTVAAGFGLALVGALGLAVLERFIGPW</sequence>
<comment type="caution">
    <text evidence="2">The sequence shown here is derived from an EMBL/GenBank/DDBJ whole genome shotgun (WGS) entry which is preliminary data.</text>
</comment>
<proteinExistence type="predicted"/>
<dbReference type="Proteomes" id="UP001139157">
    <property type="component" value="Unassembled WGS sequence"/>
</dbReference>
<name>A0A9X2EC83_9NOCA</name>
<feature type="transmembrane region" description="Helical" evidence="1">
    <location>
        <begin position="103"/>
        <end position="124"/>
    </location>
</feature>
<feature type="transmembrane region" description="Helical" evidence="1">
    <location>
        <begin position="66"/>
        <end position="91"/>
    </location>
</feature>
<dbReference type="RefSeq" id="WP_251914810.1">
    <property type="nucleotide sequence ID" value="NZ_JAMRXG010000010.1"/>
</dbReference>